<dbReference type="InterPro" id="IPR015813">
    <property type="entry name" value="Pyrv/PenolPyrv_kinase-like_dom"/>
</dbReference>
<dbReference type="Gene3D" id="3.20.20.60">
    <property type="entry name" value="Phosphoenolpyruvate-binding domains"/>
    <property type="match status" value="1"/>
</dbReference>
<evidence type="ECO:0000313" key="2">
    <source>
        <dbReference type="Proteomes" id="UP000019140"/>
    </source>
</evidence>
<reference evidence="1 2" key="1">
    <citation type="journal article" date="2014" name="Nature">
        <title>An environmental bacterial taxon with a large and distinct metabolic repertoire.</title>
        <authorList>
            <person name="Wilson M.C."/>
            <person name="Mori T."/>
            <person name="Ruckert C."/>
            <person name="Uria A.R."/>
            <person name="Helf M.J."/>
            <person name="Takada K."/>
            <person name="Gernert C."/>
            <person name="Steffens U.A."/>
            <person name="Heycke N."/>
            <person name="Schmitt S."/>
            <person name="Rinke C."/>
            <person name="Helfrich E.J."/>
            <person name="Brachmann A.O."/>
            <person name="Gurgui C."/>
            <person name="Wakimoto T."/>
            <person name="Kracht M."/>
            <person name="Crusemann M."/>
            <person name="Hentschel U."/>
            <person name="Abe I."/>
            <person name="Matsunaga S."/>
            <person name="Kalinowski J."/>
            <person name="Takeyama H."/>
            <person name="Piel J."/>
        </authorList>
    </citation>
    <scope>NUCLEOTIDE SEQUENCE [LARGE SCALE GENOMIC DNA]</scope>
    <source>
        <strain evidence="2">TSY2</strain>
    </source>
</reference>
<evidence type="ECO:0000313" key="1">
    <source>
        <dbReference type="EMBL" id="ETX07432.1"/>
    </source>
</evidence>
<dbReference type="InterPro" id="IPR039556">
    <property type="entry name" value="ICL/PEPM"/>
</dbReference>
<comment type="caution">
    <text evidence="1">The sequence shown here is derived from an EMBL/GenBank/DDBJ whole genome shotgun (WGS) entry which is preliminary data.</text>
</comment>
<dbReference type="PANTHER" id="PTHR42905:SF3">
    <property type="entry name" value="OXALOACETATE DECARBOXYLASE"/>
    <property type="match status" value="1"/>
</dbReference>
<dbReference type="GO" id="GO:0046421">
    <property type="term" value="F:methylisocitrate lyase activity"/>
    <property type="evidence" value="ECO:0007669"/>
    <property type="project" value="TreeGrafter"/>
</dbReference>
<dbReference type="Proteomes" id="UP000019140">
    <property type="component" value="Unassembled WGS sequence"/>
</dbReference>
<dbReference type="AlphaFoldDB" id="W4MCT4"/>
<dbReference type="GO" id="GO:0019629">
    <property type="term" value="P:propionate catabolic process, 2-methylcitrate cycle"/>
    <property type="evidence" value="ECO:0007669"/>
    <property type="project" value="TreeGrafter"/>
</dbReference>
<proteinExistence type="predicted"/>
<accession>W4MCT4</accession>
<dbReference type="Pfam" id="PF13714">
    <property type="entry name" value="PEP_mutase"/>
    <property type="match status" value="1"/>
</dbReference>
<dbReference type="CDD" id="cd00377">
    <property type="entry name" value="ICL_PEPM"/>
    <property type="match status" value="1"/>
</dbReference>
<name>W4MCT4_9BACT</name>
<dbReference type="HOGENOM" id="CLU_1280022_0_0_7"/>
<gene>
    <name evidence="1" type="ORF">ETSY2_11245</name>
</gene>
<protein>
    <recommendedName>
        <fullName evidence="3">Oxaloacetate decarboxylase</fullName>
    </recommendedName>
</protein>
<dbReference type="PANTHER" id="PTHR42905">
    <property type="entry name" value="PHOSPHOENOLPYRUVATE CARBOXYLASE"/>
    <property type="match status" value="1"/>
</dbReference>
<evidence type="ECO:0008006" key="3">
    <source>
        <dbReference type="Google" id="ProtNLM"/>
    </source>
</evidence>
<organism evidence="1 2">
    <name type="scientific">Candidatus Entotheonella gemina</name>
    <dbReference type="NCBI Taxonomy" id="1429439"/>
    <lineage>
        <taxon>Bacteria</taxon>
        <taxon>Pseudomonadati</taxon>
        <taxon>Nitrospinota/Tectimicrobiota group</taxon>
        <taxon>Candidatus Tectimicrobiota</taxon>
        <taxon>Candidatus Entotheonellia</taxon>
        <taxon>Candidatus Entotheonellales</taxon>
        <taxon>Candidatus Entotheonellaceae</taxon>
        <taxon>Candidatus Entotheonella</taxon>
    </lineage>
</organism>
<keyword evidence="2" id="KW-1185">Reference proteome</keyword>
<dbReference type="SUPFAM" id="SSF51621">
    <property type="entry name" value="Phosphoenolpyruvate/pyruvate domain"/>
    <property type="match status" value="1"/>
</dbReference>
<sequence length="215" mass="23290">ITRMADVSLMLDGEDGFGNALSVMRTVRELEAAGVAAIEIEDNIAPERLNGDDPGLISTAEQVGKLEAAVAARVDPATVIVARTAALSYESLEAALKRIRVYAQTGAEAIRLVGLQTREQLEAIHHVTPLPLTVLSPPVDIRDDHAFLAATGVKILMLGNPVFAMAVKSIYDGLKHLKDGGAMEELLDQQASAELLQWVNRTEEILRLQQQYLRS</sequence>
<dbReference type="InterPro" id="IPR040442">
    <property type="entry name" value="Pyrv_kinase-like_dom_sf"/>
</dbReference>
<dbReference type="EMBL" id="AZHX01000458">
    <property type="protein sequence ID" value="ETX07432.1"/>
    <property type="molecule type" value="Genomic_DNA"/>
</dbReference>
<feature type="non-terminal residue" evidence="1">
    <location>
        <position position="1"/>
    </location>
</feature>